<organism evidence="1">
    <name type="scientific">uncultured Caudovirales phage</name>
    <dbReference type="NCBI Taxonomy" id="2100421"/>
    <lineage>
        <taxon>Viruses</taxon>
        <taxon>Duplodnaviria</taxon>
        <taxon>Heunggongvirae</taxon>
        <taxon>Uroviricota</taxon>
        <taxon>Caudoviricetes</taxon>
        <taxon>Peduoviridae</taxon>
        <taxon>Maltschvirus</taxon>
        <taxon>Maltschvirus maltsch</taxon>
    </lineage>
</organism>
<proteinExistence type="predicted"/>
<dbReference type="EMBL" id="LR797503">
    <property type="protein sequence ID" value="CAB4221401.1"/>
    <property type="molecule type" value="Genomic_DNA"/>
</dbReference>
<protein>
    <submittedName>
        <fullName evidence="1">Uncharacterized protein</fullName>
    </submittedName>
</protein>
<gene>
    <name evidence="1" type="ORF">UFOVP1636_287</name>
</gene>
<reference evidence="1" key="1">
    <citation type="submission" date="2020-05" db="EMBL/GenBank/DDBJ databases">
        <authorList>
            <person name="Chiriac C."/>
            <person name="Salcher M."/>
            <person name="Ghai R."/>
            <person name="Kavagutti S V."/>
        </authorList>
    </citation>
    <scope>NUCLEOTIDE SEQUENCE</scope>
</reference>
<sequence>MKVGLSFSRCVKDIVDGVVDIDDVLIIISRTDFDPNDDTQWKGIWNGYRGFSAASNPEWIDYTDDDENKFRAVSLMLYNDGKMHQPRKFGAYPRRRPEYWLETFLPDSELERNPSLKQAWENFQLLAGLVGAKNQTDYQ</sequence>
<name>A0A6J5T346_9CAUD</name>
<evidence type="ECO:0000313" key="1">
    <source>
        <dbReference type="EMBL" id="CAB4221401.1"/>
    </source>
</evidence>
<accession>A0A6J5T346</accession>